<evidence type="ECO:0000256" key="3">
    <source>
        <dbReference type="ARBA" id="ARBA00020984"/>
    </source>
</evidence>
<keyword evidence="7" id="KW-0472">Membrane</keyword>
<reference evidence="10 11" key="1">
    <citation type="journal article" date="2011" name="J. Gen. Appl. Microbiol.">
        <title>Draft genome sequencing of the enigmatic basidiomycete Mixia osmundae.</title>
        <authorList>
            <person name="Nishida H."/>
            <person name="Nagatsuka Y."/>
            <person name="Sugiyama J."/>
        </authorList>
    </citation>
    <scope>NUCLEOTIDE SEQUENCE [LARGE SCALE GENOMIC DNA]</scope>
    <source>
        <strain evidence="11">CBS 9802 / IAM 14324 / JCM 22182 / KY 12970</strain>
    </source>
</reference>
<name>G7E358_MIXOS</name>
<keyword evidence="11" id="KW-1185">Reference proteome</keyword>
<evidence type="ECO:0000256" key="9">
    <source>
        <dbReference type="SAM" id="MobiDB-lite"/>
    </source>
</evidence>
<dbReference type="PANTHER" id="PTHR21443">
    <property type="entry name" value="CONSERVED OLIGOMERIC GOLGI COMPLEX COMPONENT 7"/>
    <property type="match status" value="1"/>
</dbReference>
<accession>G7E358</accession>
<dbReference type="STRING" id="764103.G7E358"/>
<feature type="region of interest" description="Disordered" evidence="9">
    <location>
        <begin position="795"/>
        <end position="822"/>
    </location>
</feature>
<dbReference type="InParanoid" id="G7E358"/>
<feature type="region of interest" description="Disordered" evidence="9">
    <location>
        <begin position="566"/>
        <end position="588"/>
    </location>
</feature>
<dbReference type="Pfam" id="PF10191">
    <property type="entry name" value="COG7"/>
    <property type="match status" value="2"/>
</dbReference>
<feature type="region of interest" description="Disordered" evidence="9">
    <location>
        <begin position="123"/>
        <end position="143"/>
    </location>
</feature>
<dbReference type="Gene3D" id="1.20.1280.170">
    <property type="entry name" value="Exocyst complex component Exo70"/>
    <property type="match status" value="1"/>
</dbReference>
<dbReference type="InterPro" id="IPR019335">
    <property type="entry name" value="COG7"/>
</dbReference>
<comment type="caution">
    <text evidence="10">The sequence shown here is derived from an EMBL/GenBank/DDBJ whole genome shotgun (WGS) entry which is preliminary data.</text>
</comment>
<proteinExistence type="inferred from homology"/>
<dbReference type="EMBL" id="BABT02000117">
    <property type="protein sequence ID" value="GAA97239.1"/>
    <property type="molecule type" value="Genomic_DNA"/>
</dbReference>
<dbReference type="GO" id="GO:0006890">
    <property type="term" value="P:retrograde vesicle-mediated transport, Golgi to endoplasmic reticulum"/>
    <property type="evidence" value="ECO:0007669"/>
    <property type="project" value="TreeGrafter"/>
</dbReference>
<dbReference type="GO" id="GO:0006886">
    <property type="term" value="P:intracellular protein transport"/>
    <property type="evidence" value="ECO:0007669"/>
    <property type="project" value="InterPro"/>
</dbReference>
<evidence type="ECO:0000256" key="4">
    <source>
        <dbReference type="ARBA" id="ARBA00022448"/>
    </source>
</evidence>
<evidence type="ECO:0000256" key="7">
    <source>
        <dbReference type="ARBA" id="ARBA00023136"/>
    </source>
</evidence>
<evidence type="ECO:0000313" key="10">
    <source>
        <dbReference type="EMBL" id="GAA97239.1"/>
    </source>
</evidence>
<dbReference type="GO" id="GO:0007030">
    <property type="term" value="P:Golgi organization"/>
    <property type="evidence" value="ECO:0007669"/>
    <property type="project" value="TreeGrafter"/>
</dbReference>
<reference evidence="10 11" key="2">
    <citation type="journal article" date="2012" name="Open Biol.">
        <title>Characteristics of nucleosomes and linker DNA regions on the genome of the basidiomycete Mixia osmundae revealed by mono- and dinucleosome mapping.</title>
        <authorList>
            <person name="Nishida H."/>
            <person name="Kondo S."/>
            <person name="Matsumoto T."/>
            <person name="Suzuki Y."/>
            <person name="Yoshikawa H."/>
            <person name="Taylor T.D."/>
            <person name="Sugiyama J."/>
        </authorList>
    </citation>
    <scope>NUCLEOTIDE SEQUENCE [LARGE SCALE GENOMIC DNA]</scope>
    <source>
        <strain evidence="11">CBS 9802 / IAM 14324 / JCM 22182 / KY 12970</strain>
    </source>
</reference>
<dbReference type="AlphaFoldDB" id="G7E358"/>
<dbReference type="GO" id="GO:0000139">
    <property type="term" value="C:Golgi membrane"/>
    <property type="evidence" value="ECO:0007669"/>
    <property type="project" value="UniProtKB-SubCell"/>
</dbReference>
<feature type="region of interest" description="Disordered" evidence="9">
    <location>
        <begin position="395"/>
        <end position="426"/>
    </location>
</feature>
<sequence length="935" mass="102492">MQSAKSGKADELGERTRAMSLDLAALEEADNSSVWLSDLLSASQTGQASETAQQVDLAGLQAKINTLIQQLETATSEVALETDVTIKDIARATPRLAFDLQLMRENALLLRYTLDRIQSTNASATQTNGVTRPPVGQSAERDEPVKEDIHAVMERLALLDLVKTRMEATRVVLREAESWSTLEAEITSLLALSEFVKAAERLSEASKSLVVFRETPEYEQRHALMTSLQNQLEASLSASLIAAITDKDVKRCRDFYAIFSQIQREVEFRNYYFASRRTSILATWSSASLVEQSSSAATQDHQPVAFTAFFESYCADLLALLEEERITIAAIFPDPADTLASFLQSLIESQSPTFGQRLAAVSEYHAARALPELINAYHATEAFCVQVDRVMTKQSGTHNATATEEPVNVDPASARRDRRASVKRLSFSRRSSSKSDISGAVVPAASVVIRGWEAALLEPFLDLQSNYSEFERMFLLAELSQRTSASAFQASLSALSEIADARAARMLIEHGQSAFAMAEDGLRRVIDFTHGYAMVGYVAAVDSVLSDFYTNRASIVIASREQQRKKRADADRRRVTQGSAGGRPELDGLDYSPDDWATFQLGIRLLGSCRQLAQRASSFETNARNRISMLNRGTNAREDVREAALGTTPSAIMMLRQSTLNSVEFAELLKSVEAASRDGHGHILCSDAKAKSSELAQACQALLHDVILGPLLSALASYADLHVWTQQGHPEQQSKAMVVQIPTFSVSPTETISRLGEGLFNLPRLFEVYADDSALGFSIETLPFVDPKALHQPSPPAILRARPNQSPEGHENGHASSPSASYFTRSKEDAPLTLNSEDVISLWLTSLALSVLDYLTMGVLPGIRELSAAGASQLAGDLSYIANVAHALDAQNAGLEDWRRMLEANEAQVKQQAALRDSVAMHVQRMRGWHDSQRK</sequence>
<dbReference type="eggNOG" id="KOG4182">
    <property type="taxonomic scope" value="Eukaryota"/>
</dbReference>
<evidence type="ECO:0000256" key="6">
    <source>
        <dbReference type="ARBA" id="ARBA00023034"/>
    </source>
</evidence>
<organism evidence="10 11">
    <name type="scientific">Mixia osmundae (strain CBS 9802 / IAM 14324 / JCM 22182 / KY 12970)</name>
    <dbReference type="NCBI Taxonomy" id="764103"/>
    <lineage>
        <taxon>Eukaryota</taxon>
        <taxon>Fungi</taxon>
        <taxon>Dikarya</taxon>
        <taxon>Basidiomycota</taxon>
        <taxon>Pucciniomycotina</taxon>
        <taxon>Mixiomycetes</taxon>
        <taxon>Mixiales</taxon>
        <taxon>Mixiaceae</taxon>
        <taxon>Mixia</taxon>
    </lineage>
</organism>
<keyword evidence="4" id="KW-0813">Transport</keyword>
<comment type="subcellular location">
    <subcellularLocation>
        <location evidence="1">Golgi apparatus membrane</location>
        <topology evidence="1">Peripheral membrane protein</topology>
    </subcellularLocation>
</comment>
<evidence type="ECO:0000256" key="1">
    <source>
        <dbReference type="ARBA" id="ARBA00004395"/>
    </source>
</evidence>
<dbReference type="OrthoDB" id="249612at2759"/>
<gene>
    <name evidence="10" type="primary">Mo03915</name>
    <name evidence="10" type="ORF">E5Q_03915</name>
</gene>
<evidence type="ECO:0000313" key="11">
    <source>
        <dbReference type="Proteomes" id="UP000009131"/>
    </source>
</evidence>
<evidence type="ECO:0000256" key="8">
    <source>
        <dbReference type="ARBA" id="ARBA00031345"/>
    </source>
</evidence>
<dbReference type="HOGENOM" id="CLU_006044_0_0_1"/>
<evidence type="ECO:0000256" key="2">
    <source>
        <dbReference type="ARBA" id="ARBA00005831"/>
    </source>
</evidence>
<dbReference type="GO" id="GO:0017119">
    <property type="term" value="C:Golgi transport complex"/>
    <property type="evidence" value="ECO:0007669"/>
    <property type="project" value="InterPro"/>
</dbReference>
<dbReference type="Proteomes" id="UP000009131">
    <property type="component" value="Unassembled WGS sequence"/>
</dbReference>
<protein>
    <recommendedName>
        <fullName evidence="3">Conserved oligomeric Golgi complex subunit 7</fullName>
    </recommendedName>
    <alternativeName>
        <fullName evidence="8">Component of oligomeric Golgi complex 7</fullName>
    </alternativeName>
</protein>
<comment type="similarity">
    <text evidence="2">Belongs to the COG7 family.</text>
</comment>
<keyword evidence="6" id="KW-0333">Golgi apparatus</keyword>
<evidence type="ECO:0000256" key="5">
    <source>
        <dbReference type="ARBA" id="ARBA00022927"/>
    </source>
</evidence>
<dbReference type="PANTHER" id="PTHR21443:SF0">
    <property type="entry name" value="CONSERVED OLIGOMERIC GOLGI COMPLEX SUBUNIT 7"/>
    <property type="match status" value="1"/>
</dbReference>
<keyword evidence="5" id="KW-0653">Protein transport</keyword>